<organism evidence="2 3">
    <name type="scientific">Solanum verrucosum</name>
    <dbReference type="NCBI Taxonomy" id="315347"/>
    <lineage>
        <taxon>Eukaryota</taxon>
        <taxon>Viridiplantae</taxon>
        <taxon>Streptophyta</taxon>
        <taxon>Embryophyta</taxon>
        <taxon>Tracheophyta</taxon>
        <taxon>Spermatophyta</taxon>
        <taxon>Magnoliopsida</taxon>
        <taxon>eudicotyledons</taxon>
        <taxon>Gunneridae</taxon>
        <taxon>Pentapetalae</taxon>
        <taxon>asterids</taxon>
        <taxon>lamiids</taxon>
        <taxon>Solanales</taxon>
        <taxon>Solanaceae</taxon>
        <taxon>Solanoideae</taxon>
        <taxon>Solaneae</taxon>
        <taxon>Solanum</taxon>
    </lineage>
</organism>
<keyword evidence="3" id="KW-1185">Reference proteome</keyword>
<dbReference type="Proteomes" id="UP001234989">
    <property type="component" value="Chromosome 8"/>
</dbReference>
<dbReference type="AlphaFoldDB" id="A0AAF0U9Q7"/>
<evidence type="ECO:0000313" key="3">
    <source>
        <dbReference type="Proteomes" id="UP001234989"/>
    </source>
</evidence>
<reference evidence="2" key="1">
    <citation type="submission" date="2023-08" db="EMBL/GenBank/DDBJ databases">
        <title>A de novo genome assembly of Solanum verrucosum Schlechtendal, a Mexican diploid species geographically isolated from the other diploid A-genome species in potato relatives.</title>
        <authorList>
            <person name="Hosaka K."/>
        </authorList>
    </citation>
    <scope>NUCLEOTIDE SEQUENCE</scope>
    <source>
        <tissue evidence="2">Young leaves</tissue>
    </source>
</reference>
<keyword evidence="1" id="KW-0472">Membrane</keyword>
<keyword evidence="1" id="KW-0812">Transmembrane</keyword>
<protein>
    <recommendedName>
        <fullName evidence="4">Integrase zinc-binding domain-containing protein</fullName>
    </recommendedName>
</protein>
<proteinExistence type="predicted"/>
<name>A0AAF0U9Q7_SOLVR</name>
<dbReference type="EMBL" id="CP133619">
    <property type="protein sequence ID" value="WMV41745.1"/>
    <property type="molecule type" value="Genomic_DNA"/>
</dbReference>
<evidence type="ECO:0000256" key="1">
    <source>
        <dbReference type="SAM" id="Phobius"/>
    </source>
</evidence>
<gene>
    <name evidence="2" type="ORF">MTR67_035130</name>
</gene>
<evidence type="ECO:0008006" key="4">
    <source>
        <dbReference type="Google" id="ProtNLM"/>
    </source>
</evidence>
<feature type="transmembrane region" description="Helical" evidence="1">
    <location>
        <begin position="97"/>
        <end position="119"/>
    </location>
</feature>
<keyword evidence="1" id="KW-1133">Transmembrane helix</keyword>
<accession>A0AAF0U9Q7</accession>
<evidence type="ECO:0000313" key="2">
    <source>
        <dbReference type="EMBL" id="WMV41745.1"/>
    </source>
</evidence>
<sequence>MAKMMMQINLLSKHVMGGGLKLVNVVGTSSGKCPKHAKFEGLFNEKTYLSPPKPIRRITELEFTPPNLLEFFEILASSLELAQLVKQTAFPVGEQKLLSILIMPLYGNALTVLSGVLCLKWRCKRYMKPAMLHRLGGHHGGIHKASKVLQCGYYWPTMFRDAHTF</sequence>